<gene>
    <name evidence="1" type="ORF">JOL79_33120</name>
</gene>
<dbReference type="EMBL" id="JAFCNB010000039">
    <property type="protein sequence ID" value="MBP2708624.1"/>
    <property type="molecule type" value="Genomic_DNA"/>
</dbReference>
<evidence type="ECO:0000313" key="2">
    <source>
        <dbReference type="Proteomes" id="UP000674234"/>
    </source>
</evidence>
<dbReference type="Proteomes" id="UP000674234">
    <property type="component" value="Unassembled WGS sequence"/>
</dbReference>
<comment type="caution">
    <text evidence="1">The sequence shown here is derived from an EMBL/GenBank/DDBJ whole genome shotgun (WGS) entry which is preliminary data.</text>
</comment>
<keyword evidence="2" id="KW-1185">Reference proteome</keyword>
<dbReference type="RefSeq" id="WP_210159882.1">
    <property type="nucleotide sequence ID" value="NZ_JAFCNB010000039.1"/>
</dbReference>
<dbReference type="AlphaFoldDB" id="A0A940WX42"/>
<protein>
    <submittedName>
        <fullName evidence="1">Uncharacterized protein</fullName>
    </submittedName>
</protein>
<reference evidence="1" key="1">
    <citation type="submission" date="2021-02" db="EMBL/GenBank/DDBJ databases">
        <title>Draft genome sequence of Microbispora sp. RL4-1S isolated from rice leaves in Thailand.</title>
        <authorList>
            <person name="Muangham S."/>
            <person name="Duangmal K."/>
        </authorList>
    </citation>
    <scope>NUCLEOTIDE SEQUENCE</scope>
    <source>
        <strain evidence="1">RL4-1S</strain>
    </source>
</reference>
<evidence type="ECO:0000313" key="1">
    <source>
        <dbReference type="EMBL" id="MBP2708624.1"/>
    </source>
</evidence>
<proteinExistence type="predicted"/>
<organism evidence="1 2">
    <name type="scientific">Microbispora oryzae</name>
    <dbReference type="NCBI Taxonomy" id="2806554"/>
    <lineage>
        <taxon>Bacteria</taxon>
        <taxon>Bacillati</taxon>
        <taxon>Actinomycetota</taxon>
        <taxon>Actinomycetes</taxon>
        <taxon>Streptosporangiales</taxon>
        <taxon>Streptosporangiaceae</taxon>
        <taxon>Microbispora</taxon>
    </lineage>
</organism>
<accession>A0A940WX42</accession>
<name>A0A940WX42_9ACTN</name>
<sequence>MLADSDGLGVVPAQDLTPLPARFTAASPNIVVIMSNFDTHSAEVVIEAWDEPPPLDSEENVDAEEDIVNLSSGILSAASPAGGPASATIDLGQSATTWNLRVYRHDLYPDLDPCDESLDDVDNLERFLIQFWPTRK</sequence>